<dbReference type="OrthoDB" id="6921557at2"/>
<dbReference type="EMBL" id="LSZO01000145">
    <property type="protein sequence ID" value="KXU38275.1"/>
    <property type="molecule type" value="Genomic_DNA"/>
</dbReference>
<evidence type="ECO:0000313" key="2">
    <source>
        <dbReference type="Proteomes" id="UP000072660"/>
    </source>
</evidence>
<evidence type="ECO:0000313" key="1">
    <source>
        <dbReference type="EMBL" id="KXU38275.1"/>
    </source>
</evidence>
<sequence>MPGSTQFLDTSALPVVRMPAMPSSAAQIEQWLADMETLMQAGQVFVLLYERLPEPGERGDPDGRKKTVLWLKAHREAFGAHCRGMVLLCGDANALPHVQAMLEPLEKAYRVPVRVACSAEQARSCALQLVGAS</sequence>
<protein>
    <submittedName>
        <fullName evidence="1">Uncharacterized protein</fullName>
    </submittedName>
</protein>
<accession>A0A139SUN0</accession>
<proteinExistence type="predicted"/>
<comment type="caution">
    <text evidence="1">The sequence shown here is derived from an EMBL/GenBank/DDBJ whole genome shotgun (WGS) entry which is preliminary data.</text>
</comment>
<keyword evidence="2" id="KW-1185">Reference proteome</keyword>
<reference evidence="1 2" key="1">
    <citation type="submission" date="2016-02" db="EMBL/GenBank/DDBJ databases">
        <authorList>
            <person name="Wen L."/>
            <person name="He K."/>
            <person name="Yang H."/>
        </authorList>
    </citation>
    <scope>NUCLEOTIDE SEQUENCE [LARGE SCALE GENOMIC DNA]</scope>
    <source>
        <strain evidence="1 2">CV58</strain>
    </source>
</reference>
<gene>
    <name evidence="1" type="ORF">AXE65_02120</name>
</gene>
<name>A0A139SUN0_9GAMM</name>
<dbReference type="AlphaFoldDB" id="A0A139SUN0"/>
<organism evidence="1 2">
    <name type="scientific">Ventosimonas gracilis</name>
    <dbReference type="NCBI Taxonomy" id="1680762"/>
    <lineage>
        <taxon>Bacteria</taxon>
        <taxon>Pseudomonadati</taxon>
        <taxon>Pseudomonadota</taxon>
        <taxon>Gammaproteobacteria</taxon>
        <taxon>Pseudomonadales</taxon>
        <taxon>Ventosimonadaceae</taxon>
        <taxon>Ventosimonas</taxon>
    </lineage>
</organism>
<dbReference type="Proteomes" id="UP000072660">
    <property type="component" value="Unassembled WGS sequence"/>
</dbReference>